<gene>
    <name evidence="1" type="ORF">L1049_025052</name>
</gene>
<comment type="caution">
    <text evidence="1">The sequence shown here is derived from an EMBL/GenBank/DDBJ whole genome shotgun (WGS) entry which is preliminary data.</text>
</comment>
<protein>
    <submittedName>
        <fullName evidence="1">Uncharacterized protein</fullName>
    </submittedName>
</protein>
<evidence type="ECO:0000313" key="2">
    <source>
        <dbReference type="Proteomes" id="UP001415857"/>
    </source>
</evidence>
<reference evidence="1 2" key="1">
    <citation type="journal article" date="2024" name="Plant J.">
        <title>Genome sequences and population genomics reveal climatic adaptation and genomic divergence between two closely related sweetgum species.</title>
        <authorList>
            <person name="Xu W.Q."/>
            <person name="Ren C.Q."/>
            <person name="Zhang X.Y."/>
            <person name="Comes H.P."/>
            <person name="Liu X.H."/>
            <person name="Li Y.G."/>
            <person name="Kettle C.J."/>
            <person name="Jalonen R."/>
            <person name="Gaisberger H."/>
            <person name="Ma Y.Z."/>
            <person name="Qiu Y.X."/>
        </authorList>
    </citation>
    <scope>NUCLEOTIDE SEQUENCE [LARGE SCALE GENOMIC DNA]</scope>
    <source>
        <strain evidence="1">Hangzhou</strain>
    </source>
</reference>
<sequence>MRRWLPESYAHVGLLKHGGDIYTPEVFEIFWQEFEKSLDVVVNQYIEIWPLSEYQVSIYESVNNKRVSKAKGIKMRRVPSVVGRKFPLKKAERRKEHKKSQFTTLKYCILHSIFFVSVLSWEGL</sequence>
<dbReference type="Proteomes" id="UP001415857">
    <property type="component" value="Unassembled WGS sequence"/>
</dbReference>
<organism evidence="1 2">
    <name type="scientific">Liquidambar formosana</name>
    <name type="common">Formosan gum</name>
    <dbReference type="NCBI Taxonomy" id="63359"/>
    <lineage>
        <taxon>Eukaryota</taxon>
        <taxon>Viridiplantae</taxon>
        <taxon>Streptophyta</taxon>
        <taxon>Embryophyta</taxon>
        <taxon>Tracheophyta</taxon>
        <taxon>Spermatophyta</taxon>
        <taxon>Magnoliopsida</taxon>
        <taxon>eudicotyledons</taxon>
        <taxon>Gunneridae</taxon>
        <taxon>Pentapetalae</taxon>
        <taxon>Saxifragales</taxon>
        <taxon>Altingiaceae</taxon>
        <taxon>Liquidambar</taxon>
    </lineage>
</organism>
<dbReference type="EMBL" id="JBBPBK010000005">
    <property type="protein sequence ID" value="KAK9285851.1"/>
    <property type="molecule type" value="Genomic_DNA"/>
</dbReference>
<accession>A0AAP0X1P5</accession>
<evidence type="ECO:0000313" key="1">
    <source>
        <dbReference type="EMBL" id="KAK9285851.1"/>
    </source>
</evidence>
<name>A0AAP0X1P5_LIQFO</name>
<dbReference type="AlphaFoldDB" id="A0AAP0X1P5"/>
<keyword evidence="2" id="KW-1185">Reference proteome</keyword>
<proteinExistence type="predicted"/>